<dbReference type="InterPro" id="IPR038766">
    <property type="entry name" value="Membrane_comp_ABC_pdt"/>
</dbReference>
<feature type="transmembrane region" description="Helical" evidence="6">
    <location>
        <begin position="429"/>
        <end position="448"/>
    </location>
</feature>
<keyword evidence="9" id="KW-1185">Reference proteome</keyword>
<feature type="transmembrane region" description="Helical" evidence="6">
    <location>
        <begin position="741"/>
        <end position="762"/>
    </location>
</feature>
<keyword evidence="5 6" id="KW-0472">Membrane</keyword>
<feature type="transmembrane region" description="Helical" evidence="6">
    <location>
        <begin position="350"/>
        <end position="372"/>
    </location>
</feature>
<feature type="domain" description="ABC3 transporter permease C-terminal" evidence="7">
    <location>
        <begin position="654"/>
        <end position="766"/>
    </location>
</feature>
<keyword evidence="4 6" id="KW-1133">Transmembrane helix</keyword>
<evidence type="ECO:0000256" key="5">
    <source>
        <dbReference type="ARBA" id="ARBA00023136"/>
    </source>
</evidence>
<dbReference type="PANTHER" id="PTHR30287:SF1">
    <property type="entry name" value="INNER MEMBRANE PROTEIN"/>
    <property type="match status" value="1"/>
</dbReference>
<dbReference type="GO" id="GO:0005886">
    <property type="term" value="C:plasma membrane"/>
    <property type="evidence" value="ECO:0007669"/>
    <property type="project" value="UniProtKB-SubCell"/>
</dbReference>
<evidence type="ECO:0000256" key="1">
    <source>
        <dbReference type="ARBA" id="ARBA00004651"/>
    </source>
</evidence>
<dbReference type="Pfam" id="PF02687">
    <property type="entry name" value="FtsX"/>
    <property type="match status" value="2"/>
</dbReference>
<sequence length="776" mass="82208">MSRILLRKVRRDLWRQRSQFLAAAVVMGIGVAVFVGATDAYANLQQSFARVYATQLLPDVVISGPGVFGLDEAARNLPGHPSIGLRQQADVSIRINGRTLFGRAVGVPVATQPTVSKLALRSGALPARGSVLVDEHLAAHYALHPGSTVELLGTSGWHPVSVSGSAVSTEYLWPARSRAETVTTPEYFGVVFVPAPDMVQFAARPAAQLLAYAHDRDQAPALVTAATELARSHGLVVTSRDELPSYSFLRDGMGSVRKFARLLPWVFLVAAVVGTQVLLSRLVVAQRAVIGTLSANGLSGRKILGHYLTYGVAVGLVGATAGILGGYVLGGWYTAQYTQALGLPQRATSLYPSSLIIGAVASAAASALAAWAPARAASRMTPAEAMRISPPSVRGRISIAERLLPPLRRMPTRWRMTVRGITRNRRRTILTVAGVVSSVCLVMVFAGMRDTVNGVIDRQYGEVELQDAQVITAAGAADAVAGTLRADPQVATAEPFTRLDVSVQGRNKPYDTLLIALPRATQMHRFTSGRSSRSLPTDGVLLGKGLRAILGVAVGDPISITNAQNGIRLEQSVAGFVDEPMSPVVYVASEQVPALAPSGVLLKLAPGINQNVKGQDVTTLPGVVAYVPTDSISATVRTSFSLYNVLVALTLLSAGVMAAALLYNAMSANVSERTGELSTLQAAGMGARLLGRLVAAENMTLAAIGLPAGLIVGTGLAEWFLSTYVTQGYRWHLMMHTTTPFLVTVGVLSAALLTMIPTFRVIRRMDVAKVVRERTL</sequence>
<feature type="transmembrane region" description="Helical" evidence="6">
    <location>
        <begin position="304"/>
        <end position="330"/>
    </location>
</feature>
<dbReference type="PANTHER" id="PTHR30287">
    <property type="entry name" value="MEMBRANE COMPONENT OF PREDICTED ABC SUPERFAMILY METABOLITE UPTAKE TRANSPORTER"/>
    <property type="match status" value="1"/>
</dbReference>
<evidence type="ECO:0000313" key="8">
    <source>
        <dbReference type="EMBL" id="VBA56238.1"/>
    </source>
</evidence>
<protein>
    <recommendedName>
        <fullName evidence="7">ABC3 transporter permease C-terminal domain-containing protein</fullName>
    </recommendedName>
</protein>
<accession>A0A498R0Q0</accession>
<dbReference type="RefSeq" id="WP_083134965.1">
    <property type="nucleotide sequence ID" value="NZ_UPHN01000182.1"/>
</dbReference>
<proteinExistence type="predicted"/>
<evidence type="ECO:0000256" key="3">
    <source>
        <dbReference type="ARBA" id="ARBA00022692"/>
    </source>
</evidence>
<evidence type="ECO:0000259" key="7">
    <source>
        <dbReference type="Pfam" id="PF02687"/>
    </source>
</evidence>
<organism evidence="8 9">
    <name type="scientific">Mycobacterium pseudokansasii</name>
    <dbReference type="NCBI Taxonomy" id="2341080"/>
    <lineage>
        <taxon>Bacteria</taxon>
        <taxon>Bacillati</taxon>
        <taxon>Actinomycetota</taxon>
        <taxon>Actinomycetes</taxon>
        <taxon>Mycobacteriales</taxon>
        <taxon>Mycobacteriaceae</taxon>
        <taxon>Mycobacterium</taxon>
    </lineage>
</organism>
<evidence type="ECO:0000256" key="6">
    <source>
        <dbReference type="SAM" id="Phobius"/>
    </source>
</evidence>
<evidence type="ECO:0000256" key="4">
    <source>
        <dbReference type="ARBA" id="ARBA00022989"/>
    </source>
</evidence>
<feature type="transmembrane region" description="Helical" evidence="6">
    <location>
        <begin position="701"/>
        <end position="721"/>
    </location>
</feature>
<feature type="transmembrane region" description="Helical" evidence="6">
    <location>
        <begin position="642"/>
        <end position="663"/>
    </location>
</feature>
<reference evidence="8 9" key="1">
    <citation type="submission" date="2018-09" db="EMBL/GenBank/DDBJ databases">
        <authorList>
            <person name="Tagini F."/>
        </authorList>
    </citation>
    <scope>NUCLEOTIDE SEQUENCE [LARGE SCALE GENOMIC DNA]</scope>
    <source>
        <strain evidence="8 9">MK142</strain>
    </source>
</reference>
<comment type="subcellular location">
    <subcellularLocation>
        <location evidence="1">Cell membrane</location>
        <topology evidence="1">Multi-pass membrane protein</topology>
    </subcellularLocation>
</comment>
<keyword evidence="3 6" id="KW-0812">Transmembrane</keyword>
<feature type="transmembrane region" description="Helical" evidence="6">
    <location>
        <begin position="20"/>
        <end position="42"/>
    </location>
</feature>
<evidence type="ECO:0000313" key="9">
    <source>
        <dbReference type="Proteomes" id="UP000268285"/>
    </source>
</evidence>
<dbReference type="EMBL" id="UPHU01000001">
    <property type="protein sequence ID" value="VBA56238.1"/>
    <property type="molecule type" value="Genomic_DNA"/>
</dbReference>
<feature type="domain" description="ABC3 transporter permease C-terminal" evidence="7">
    <location>
        <begin position="263"/>
        <end position="382"/>
    </location>
</feature>
<dbReference type="Proteomes" id="UP000268285">
    <property type="component" value="Unassembled WGS sequence"/>
</dbReference>
<evidence type="ECO:0000256" key="2">
    <source>
        <dbReference type="ARBA" id="ARBA00022475"/>
    </source>
</evidence>
<dbReference type="InterPro" id="IPR003838">
    <property type="entry name" value="ABC3_permease_C"/>
</dbReference>
<name>A0A498R0Q0_9MYCO</name>
<keyword evidence="2" id="KW-1003">Cell membrane</keyword>
<feature type="transmembrane region" description="Helical" evidence="6">
    <location>
        <begin position="262"/>
        <end position="284"/>
    </location>
</feature>
<gene>
    <name evidence="8" type="ORF">LAUMK142_05454</name>
</gene>
<dbReference type="OrthoDB" id="3997102at2"/>
<dbReference type="AlphaFoldDB" id="A0A498R0Q0"/>